<accession>A0A2R4XIY9</accession>
<name>A0A2R4XIY9_9BURK</name>
<organism evidence="1 2">
    <name type="scientific">Orrella marina</name>
    <dbReference type="NCBI Taxonomy" id="2163011"/>
    <lineage>
        <taxon>Bacteria</taxon>
        <taxon>Pseudomonadati</taxon>
        <taxon>Pseudomonadota</taxon>
        <taxon>Betaproteobacteria</taxon>
        <taxon>Burkholderiales</taxon>
        <taxon>Alcaligenaceae</taxon>
        <taxon>Orrella</taxon>
    </lineage>
</organism>
<sequence length="97" mass="10765">MLFVSCYLARIWCTPLDGLKFVGTRLSLEFLLFQEGISNCCASLAFRGKGVFQVVSDTLDATLSVSVATLASSIRRSFRATIVVERFVFFCVRPGAW</sequence>
<dbReference type="KEGG" id="boz:DBV39_08685"/>
<gene>
    <name evidence="1" type="ORF">DBV39_08685</name>
</gene>
<proteinExistence type="predicted"/>
<evidence type="ECO:0000313" key="1">
    <source>
        <dbReference type="EMBL" id="AWB33770.1"/>
    </source>
</evidence>
<keyword evidence="2" id="KW-1185">Reference proteome</keyword>
<reference evidence="1" key="1">
    <citation type="submission" date="2018-04" db="EMBL/GenBank/DDBJ databases">
        <title>Bordetella sp. HZ20 isolated from seawater.</title>
        <authorList>
            <person name="Sun C."/>
        </authorList>
    </citation>
    <scope>NUCLEOTIDE SEQUENCE [LARGE SCALE GENOMIC DNA]</scope>
    <source>
        <strain evidence="1">HZ20</strain>
    </source>
</reference>
<dbReference type="EMBL" id="CP028901">
    <property type="protein sequence ID" value="AWB33770.1"/>
    <property type="molecule type" value="Genomic_DNA"/>
</dbReference>
<evidence type="ECO:0000313" key="2">
    <source>
        <dbReference type="Proteomes" id="UP000244571"/>
    </source>
</evidence>
<dbReference type="Proteomes" id="UP000244571">
    <property type="component" value="Chromosome"/>
</dbReference>
<protein>
    <submittedName>
        <fullName evidence="1">Uncharacterized protein</fullName>
    </submittedName>
</protein>
<dbReference type="AlphaFoldDB" id="A0A2R4XIY9"/>